<keyword evidence="7" id="KW-0503">Monooxygenase</keyword>
<evidence type="ECO:0000313" key="9">
    <source>
        <dbReference type="EMBL" id="KAH7115000.1"/>
    </source>
</evidence>
<proteinExistence type="inferred from homology"/>
<gene>
    <name evidence="9" type="ORF">B0J11DRAFT_539584</name>
</gene>
<evidence type="ECO:0000256" key="8">
    <source>
        <dbReference type="PIRSR" id="PIRSR602403-1"/>
    </source>
</evidence>
<reference evidence="9" key="1">
    <citation type="journal article" date="2021" name="Nat. Commun.">
        <title>Genetic determinants of endophytism in the Arabidopsis root mycobiome.</title>
        <authorList>
            <person name="Mesny F."/>
            <person name="Miyauchi S."/>
            <person name="Thiergart T."/>
            <person name="Pickel B."/>
            <person name="Atanasova L."/>
            <person name="Karlsson M."/>
            <person name="Huettel B."/>
            <person name="Barry K.W."/>
            <person name="Haridas S."/>
            <person name="Chen C."/>
            <person name="Bauer D."/>
            <person name="Andreopoulos W."/>
            <person name="Pangilinan J."/>
            <person name="LaButti K."/>
            <person name="Riley R."/>
            <person name="Lipzen A."/>
            <person name="Clum A."/>
            <person name="Drula E."/>
            <person name="Henrissat B."/>
            <person name="Kohler A."/>
            <person name="Grigoriev I.V."/>
            <person name="Martin F.M."/>
            <person name="Hacquard S."/>
        </authorList>
    </citation>
    <scope>NUCLEOTIDE SEQUENCE</scope>
    <source>
        <strain evidence="9">MPI-CAGE-CH-0243</strain>
    </source>
</reference>
<dbReference type="InterPro" id="IPR001128">
    <property type="entry name" value="Cyt_P450"/>
</dbReference>
<feature type="binding site" description="axial binding residue" evidence="8">
    <location>
        <position position="470"/>
    </location>
    <ligand>
        <name>heme</name>
        <dbReference type="ChEBI" id="CHEBI:30413"/>
    </ligand>
    <ligandPart>
        <name>Fe</name>
        <dbReference type="ChEBI" id="CHEBI:18248"/>
    </ligandPart>
</feature>
<dbReference type="CDD" id="cd11041">
    <property type="entry name" value="CYP503A1-like"/>
    <property type="match status" value="1"/>
</dbReference>
<evidence type="ECO:0000256" key="4">
    <source>
        <dbReference type="ARBA" id="ARBA00022723"/>
    </source>
</evidence>
<keyword evidence="5" id="KW-0560">Oxidoreductase</keyword>
<dbReference type="GO" id="GO:0004497">
    <property type="term" value="F:monooxygenase activity"/>
    <property type="evidence" value="ECO:0007669"/>
    <property type="project" value="UniProtKB-KW"/>
</dbReference>
<sequence length="521" mass="58531">METIRTWELSQFSKLSFLLILGAFLVLAWRLPLTTIAGHQSQEQTGDVKSRDDIPLLGASVGKVFAGLRARVRYVTKGYEMIYRAYEKNKSTLLQVPLVDSNLVIIPPEYVERLKSQPESLLSSSHAVADYFLGSYTTLDLSVYGEVVWIVARRHLTQRLGTLIAPLNEETVFAFQQEIPECREWTPVPVQPALLQIVGRVTSRVFVGRKLARDKIWLQTSIGYATCVFLASGILKMFPSFLRPLAALLVPQWWRIKVHRHNARKLLLPEVHQRKQNQSLQGISDKPDMLGWLIEASSGRDADPENIVKRQLGFSFAAIHTTTNHLTNVIFDLAARWEEYAPALIAEIKNALKEHEGVLSKQMVTKLSKLDSFMKESQRLNPPSALSFNRQFLTSYTLPSGHVLPAHTCIAVASGPIAQSSEHYDSPTEFDGFRFDRMRSQNSAGAPSSANYFTSTGGGSLIFGHGKFACPGRFFAGLESKLILVHLLLNFELRLEVRPENLKFADANFPDPAKTVLWRKL</sequence>
<evidence type="ECO:0000256" key="1">
    <source>
        <dbReference type="ARBA" id="ARBA00001971"/>
    </source>
</evidence>
<name>A0A9P9D909_9PLEO</name>
<comment type="caution">
    <text evidence="9">The sequence shown here is derived from an EMBL/GenBank/DDBJ whole genome shotgun (WGS) entry which is preliminary data.</text>
</comment>
<keyword evidence="4 8" id="KW-0479">Metal-binding</keyword>
<dbReference type="Proteomes" id="UP000700596">
    <property type="component" value="Unassembled WGS sequence"/>
</dbReference>
<evidence type="ECO:0000256" key="5">
    <source>
        <dbReference type="ARBA" id="ARBA00023002"/>
    </source>
</evidence>
<dbReference type="GO" id="GO:0005506">
    <property type="term" value="F:iron ion binding"/>
    <property type="evidence" value="ECO:0007669"/>
    <property type="project" value="InterPro"/>
</dbReference>
<dbReference type="PRINTS" id="PR00465">
    <property type="entry name" value="EP450IV"/>
</dbReference>
<comment type="cofactor">
    <cofactor evidence="1 8">
        <name>heme</name>
        <dbReference type="ChEBI" id="CHEBI:30413"/>
    </cofactor>
</comment>
<evidence type="ECO:0000256" key="7">
    <source>
        <dbReference type="ARBA" id="ARBA00023033"/>
    </source>
</evidence>
<dbReference type="OrthoDB" id="1844152at2759"/>
<keyword evidence="6 8" id="KW-0408">Iron</keyword>
<evidence type="ECO:0000256" key="2">
    <source>
        <dbReference type="ARBA" id="ARBA00004685"/>
    </source>
</evidence>
<organism evidence="9 10">
    <name type="scientific">Dendryphion nanum</name>
    <dbReference type="NCBI Taxonomy" id="256645"/>
    <lineage>
        <taxon>Eukaryota</taxon>
        <taxon>Fungi</taxon>
        <taxon>Dikarya</taxon>
        <taxon>Ascomycota</taxon>
        <taxon>Pezizomycotina</taxon>
        <taxon>Dothideomycetes</taxon>
        <taxon>Pleosporomycetidae</taxon>
        <taxon>Pleosporales</taxon>
        <taxon>Torulaceae</taxon>
        <taxon>Dendryphion</taxon>
    </lineage>
</organism>
<protein>
    <submittedName>
        <fullName evidence="9">Cytochrome P450</fullName>
    </submittedName>
</protein>
<dbReference type="Gene3D" id="1.10.630.10">
    <property type="entry name" value="Cytochrome P450"/>
    <property type="match status" value="1"/>
</dbReference>
<comment type="similarity">
    <text evidence="3">Belongs to the cytochrome P450 family.</text>
</comment>
<evidence type="ECO:0000256" key="3">
    <source>
        <dbReference type="ARBA" id="ARBA00010617"/>
    </source>
</evidence>
<evidence type="ECO:0000256" key="6">
    <source>
        <dbReference type="ARBA" id="ARBA00023004"/>
    </source>
</evidence>
<evidence type="ECO:0000313" key="10">
    <source>
        <dbReference type="Proteomes" id="UP000700596"/>
    </source>
</evidence>
<accession>A0A9P9D909</accession>
<dbReference type="PANTHER" id="PTHR46206:SF6">
    <property type="entry name" value="CYTOCHROME P450 MONOOXYGENASE AN1598-RELATED"/>
    <property type="match status" value="1"/>
</dbReference>
<dbReference type="AlphaFoldDB" id="A0A9P9D909"/>
<dbReference type="GO" id="GO:0016705">
    <property type="term" value="F:oxidoreductase activity, acting on paired donors, with incorporation or reduction of molecular oxygen"/>
    <property type="evidence" value="ECO:0007669"/>
    <property type="project" value="InterPro"/>
</dbReference>
<dbReference type="PANTHER" id="PTHR46206">
    <property type="entry name" value="CYTOCHROME P450"/>
    <property type="match status" value="1"/>
</dbReference>
<dbReference type="EMBL" id="JAGMWT010000016">
    <property type="protein sequence ID" value="KAH7115000.1"/>
    <property type="molecule type" value="Genomic_DNA"/>
</dbReference>
<keyword evidence="8" id="KW-0349">Heme</keyword>
<dbReference type="InterPro" id="IPR002403">
    <property type="entry name" value="Cyt_P450_E_grp-IV"/>
</dbReference>
<keyword evidence="10" id="KW-1185">Reference proteome</keyword>
<dbReference type="Pfam" id="PF00067">
    <property type="entry name" value="p450"/>
    <property type="match status" value="1"/>
</dbReference>
<dbReference type="SUPFAM" id="SSF48264">
    <property type="entry name" value="Cytochrome P450"/>
    <property type="match status" value="1"/>
</dbReference>
<comment type="pathway">
    <text evidence="2">Mycotoxin biosynthesis.</text>
</comment>
<dbReference type="InterPro" id="IPR036396">
    <property type="entry name" value="Cyt_P450_sf"/>
</dbReference>
<dbReference type="GO" id="GO:0020037">
    <property type="term" value="F:heme binding"/>
    <property type="evidence" value="ECO:0007669"/>
    <property type="project" value="InterPro"/>
</dbReference>